<protein>
    <submittedName>
        <fullName evidence="4">Transglutaminase family protein</fullName>
    </submittedName>
</protein>
<dbReference type="Gene3D" id="3.10.620.30">
    <property type="match status" value="1"/>
</dbReference>
<dbReference type="Gene3D" id="2.60.120.1130">
    <property type="match status" value="1"/>
</dbReference>
<feature type="domain" description="DUF3857" evidence="3">
    <location>
        <begin position="61"/>
        <end position="216"/>
    </location>
</feature>
<reference evidence="4 5" key="1">
    <citation type="submission" date="2021-05" db="EMBL/GenBank/DDBJ databases">
        <title>A Polyphasic approach of four new species of the genus Ohtaekwangia: Ohtaekwangia histidinii sp. nov., Ohtaekwangia cretensis sp. nov., Ohtaekwangia indiensis sp. nov., Ohtaekwangia reichenbachii sp. nov. from diverse environment.</title>
        <authorList>
            <person name="Octaviana S."/>
        </authorList>
    </citation>
    <scope>NUCLEOTIDE SEQUENCE [LARGE SCALE GENOMIC DNA]</scope>
    <source>
        <strain evidence="4 5">PWU20</strain>
    </source>
</reference>
<dbReference type="Proteomes" id="UP000772618">
    <property type="component" value="Unassembled WGS sequence"/>
</dbReference>
<keyword evidence="5" id="KW-1185">Reference proteome</keyword>
<dbReference type="InterPro" id="IPR024618">
    <property type="entry name" value="DUF3857"/>
</dbReference>
<accession>A0ABS5VX48</accession>
<evidence type="ECO:0000259" key="2">
    <source>
        <dbReference type="Pfam" id="PF01841"/>
    </source>
</evidence>
<dbReference type="RefSeq" id="WP_254155410.1">
    <property type="nucleotide sequence ID" value="NZ_JAHESD010000056.1"/>
</dbReference>
<feature type="signal peptide" evidence="1">
    <location>
        <begin position="1"/>
        <end position="20"/>
    </location>
</feature>
<evidence type="ECO:0000313" key="4">
    <source>
        <dbReference type="EMBL" id="MBT1705464.1"/>
    </source>
</evidence>
<evidence type="ECO:0000313" key="5">
    <source>
        <dbReference type="Proteomes" id="UP000772618"/>
    </source>
</evidence>
<evidence type="ECO:0000256" key="1">
    <source>
        <dbReference type="SAM" id="SignalP"/>
    </source>
</evidence>
<dbReference type="Pfam" id="PF12969">
    <property type="entry name" value="DUF3857"/>
    <property type="match status" value="1"/>
</dbReference>
<dbReference type="InterPro" id="IPR002931">
    <property type="entry name" value="Transglutaminase-like"/>
</dbReference>
<sequence>MKRILLISLLIISFSKAMSAALKFPVSEIPESLKKDVDVVIREDKMVYEVISASKGRLSAYYVVTILNGGGKGFASKVLGYDKLTKITQLKASIYDASGKLIRKIKNSEIYDQSAFDGFSLYSDNRLKAIDLSHGMYPYTLEFEYEKEYNSLFYIDGSYFIPGERASVQYASYELIYPPSIAPRYKTLNINKEPSKGKTAEGYESLTWVFENLTPIKFETYSSTTKVIPQIKVAPSFFMFDKYAGDMSSWNGFGQWINSLNKGRNILPPKTIEKVKEITAGYVSKEDKVKAVYEYLQNKTRYVSVQLGIGGYQPFDALTVDQTGYGDCKALSNYMISMLECIGIKSNYVLIRAGEGEPEIDVDFPSAQFNHAIVAVPNEKDTIWLECTSQTNPFGYQGSFTGNRKALLITEDGAKMVNTTQYDAKQNLQSRIADVFIEPSGDAKAKVKTIYTGLQYENDNLDVVLDDSSEKQKKWIQNNTRIPVFDVTAFSFENQKNKLPSATVNLELSLKKYATVSGKRIFLMPNLMNRNTYIPERATERKADVVFKSTYTDIDTIAFHLPDNIYPEALPTSVEIKTVYGEYYSNYILEPGKLVYVRRIKMQKGVFKPELYNELTEFYKNISKADSAKIVFVNKT</sequence>
<dbReference type="EMBL" id="JAHESD010000056">
    <property type="protein sequence ID" value="MBT1705464.1"/>
    <property type="molecule type" value="Genomic_DNA"/>
</dbReference>
<evidence type="ECO:0000259" key="3">
    <source>
        <dbReference type="Pfam" id="PF12969"/>
    </source>
</evidence>
<gene>
    <name evidence="4" type="ORF">KK060_19390</name>
</gene>
<dbReference type="SUPFAM" id="SSF54001">
    <property type="entry name" value="Cysteine proteinases"/>
    <property type="match status" value="1"/>
</dbReference>
<keyword evidence="1" id="KW-0732">Signal</keyword>
<organism evidence="4 5">
    <name type="scientific">Chryseosolibacter indicus</name>
    <dbReference type="NCBI Taxonomy" id="2782351"/>
    <lineage>
        <taxon>Bacteria</taxon>
        <taxon>Pseudomonadati</taxon>
        <taxon>Bacteroidota</taxon>
        <taxon>Cytophagia</taxon>
        <taxon>Cytophagales</taxon>
        <taxon>Chryseotaleaceae</taxon>
        <taxon>Chryseosolibacter</taxon>
    </lineage>
</organism>
<proteinExistence type="predicted"/>
<feature type="chain" id="PRO_5046976844" evidence="1">
    <location>
        <begin position="21"/>
        <end position="636"/>
    </location>
</feature>
<feature type="domain" description="Transglutaminase-like" evidence="2">
    <location>
        <begin position="275"/>
        <end position="378"/>
    </location>
</feature>
<dbReference type="Pfam" id="PF01841">
    <property type="entry name" value="Transglut_core"/>
    <property type="match status" value="1"/>
</dbReference>
<comment type="caution">
    <text evidence="4">The sequence shown here is derived from an EMBL/GenBank/DDBJ whole genome shotgun (WGS) entry which is preliminary data.</text>
</comment>
<dbReference type="InterPro" id="IPR038765">
    <property type="entry name" value="Papain-like_cys_pep_sf"/>
</dbReference>
<dbReference type="Gene3D" id="2.60.40.3140">
    <property type="match status" value="1"/>
</dbReference>
<name>A0ABS5VX48_9BACT</name>